<accession>A0AA39IMA4</accession>
<dbReference type="AlphaFoldDB" id="A0AA39IMA4"/>
<evidence type="ECO:0000259" key="4">
    <source>
        <dbReference type="PROSITE" id="PS50003"/>
    </source>
</evidence>
<evidence type="ECO:0000256" key="3">
    <source>
        <dbReference type="SAM" id="MobiDB-lite"/>
    </source>
</evidence>
<gene>
    <name evidence="6" type="ORF">QR680_009320</name>
</gene>
<evidence type="ECO:0008006" key="8">
    <source>
        <dbReference type="Google" id="ProtNLM"/>
    </source>
</evidence>
<evidence type="ECO:0000313" key="6">
    <source>
        <dbReference type="EMBL" id="KAK0425679.1"/>
    </source>
</evidence>
<dbReference type="Proteomes" id="UP001175271">
    <property type="component" value="Unassembled WGS sequence"/>
</dbReference>
<dbReference type="InterPro" id="IPR029044">
    <property type="entry name" value="Nucleotide-diphossugar_trans"/>
</dbReference>
<dbReference type="Pfam" id="PF01852">
    <property type="entry name" value="START"/>
    <property type="match status" value="1"/>
</dbReference>
<dbReference type="InterPro" id="IPR002913">
    <property type="entry name" value="START_lipid-bd_dom"/>
</dbReference>
<organism evidence="6 7">
    <name type="scientific">Steinernema hermaphroditum</name>
    <dbReference type="NCBI Taxonomy" id="289476"/>
    <lineage>
        <taxon>Eukaryota</taxon>
        <taxon>Metazoa</taxon>
        <taxon>Ecdysozoa</taxon>
        <taxon>Nematoda</taxon>
        <taxon>Chromadorea</taxon>
        <taxon>Rhabditida</taxon>
        <taxon>Tylenchina</taxon>
        <taxon>Panagrolaimomorpha</taxon>
        <taxon>Strongyloidoidea</taxon>
        <taxon>Steinernematidae</taxon>
        <taxon>Steinernema</taxon>
    </lineage>
</organism>
<dbReference type="SMART" id="SM00233">
    <property type="entry name" value="PH"/>
    <property type="match status" value="1"/>
</dbReference>
<dbReference type="InterPro" id="IPR001849">
    <property type="entry name" value="PH_domain"/>
</dbReference>
<keyword evidence="2" id="KW-0256">Endoplasmic reticulum</keyword>
<evidence type="ECO:0000313" key="7">
    <source>
        <dbReference type="Proteomes" id="UP001175271"/>
    </source>
</evidence>
<dbReference type="PANTHER" id="PTHR31562">
    <property type="entry name" value="PROTEIN CBG18972"/>
    <property type="match status" value="1"/>
</dbReference>
<dbReference type="Gene3D" id="2.30.29.30">
    <property type="entry name" value="Pleckstrin-homology domain (PH domain)/Phosphotyrosine-binding domain (PTB)"/>
    <property type="match status" value="1"/>
</dbReference>
<dbReference type="PROSITE" id="PS50848">
    <property type="entry name" value="START"/>
    <property type="match status" value="1"/>
</dbReference>
<dbReference type="Pfam" id="PF00169">
    <property type="entry name" value="PH"/>
    <property type="match status" value="1"/>
</dbReference>
<dbReference type="Pfam" id="PF03314">
    <property type="entry name" value="DUF273"/>
    <property type="match status" value="1"/>
</dbReference>
<dbReference type="PANTHER" id="PTHR31562:SF2">
    <property type="entry name" value="NUCLEOTIDE-DIPHOSPHO-SUGAR TRANSFERASE"/>
    <property type="match status" value="1"/>
</dbReference>
<dbReference type="Gene3D" id="3.90.550.10">
    <property type="entry name" value="Spore Coat Polysaccharide Biosynthesis Protein SpsA, Chain A"/>
    <property type="match status" value="1"/>
</dbReference>
<evidence type="ECO:0000256" key="1">
    <source>
        <dbReference type="ARBA" id="ARBA00004240"/>
    </source>
</evidence>
<feature type="domain" description="START" evidence="5">
    <location>
        <begin position="296"/>
        <end position="507"/>
    </location>
</feature>
<dbReference type="SUPFAM" id="SSF55961">
    <property type="entry name" value="Bet v1-like"/>
    <property type="match status" value="1"/>
</dbReference>
<dbReference type="Gene3D" id="3.30.530.20">
    <property type="match status" value="1"/>
</dbReference>
<comment type="subcellular location">
    <subcellularLocation>
        <location evidence="1">Endoplasmic reticulum</location>
    </subcellularLocation>
</comment>
<name>A0AA39IMA4_9BILA</name>
<proteinExistence type="predicted"/>
<feature type="domain" description="PH" evidence="4">
    <location>
        <begin position="35"/>
        <end position="126"/>
    </location>
</feature>
<reference evidence="6" key="1">
    <citation type="submission" date="2023-06" db="EMBL/GenBank/DDBJ databases">
        <title>Genomic analysis of the entomopathogenic nematode Steinernema hermaphroditum.</title>
        <authorList>
            <person name="Schwarz E.M."/>
            <person name="Heppert J.K."/>
            <person name="Baniya A."/>
            <person name="Schwartz H.T."/>
            <person name="Tan C.-H."/>
            <person name="Antoshechkin I."/>
            <person name="Sternberg P.W."/>
            <person name="Goodrich-Blair H."/>
            <person name="Dillman A.R."/>
        </authorList>
    </citation>
    <scope>NUCLEOTIDE SEQUENCE</scope>
    <source>
        <strain evidence="6">PS9179</strain>
        <tissue evidence="6">Whole animal</tissue>
    </source>
</reference>
<dbReference type="EMBL" id="JAUCMV010000001">
    <property type="protein sequence ID" value="KAK0425679.1"/>
    <property type="molecule type" value="Genomic_DNA"/>
</dbReference>
<comment type="caution">
    <text evidence="6">The sequence shown here is derived from an EMBL/GenBank/DDBJ whole genome shotgun (WGS) entry which is preliminary data.</text>
</comment>
<evidence type="ECO:0000259" key="5">
    <source>
        <dbReference type="PROSITE" id="PS50848"/>
    </source>
</evidence>
<dbReference type="PROSITE" id="PS50003">
    <property type="entry name" value="PH_DOMAIN"/>
    <property type="match status" value="1"/>
</dbReference>
<sequence>MKKEESASGVGLEEASENDGAGKMRARISSHSQSLLHLEGDLLKWTNYLGGWQVRHFELKNGVLVYRRAGSKGYECSMTVKDATLGEDTINRCRFTLAQNSVMWHLEARTVAERNQWISALMKCCNDSGYSSMITECDDIDALSSVKSLNLVVPLQVVQQLELHLAQLSASRQLIAEKFSELPHLEMLVETIQNTENIVQECMNTLSAADRNKLSPIKDANACSDHNGNAQVVGESLASEEEWHDAEDAVCGEAPLSMELDASQSRFFEKVTLSRNHVLYSEIDHIAMEQLRYGKAGVEDGVWELFASEGEMKMYKRDLEIDGLVCDPLKATHSVKGVSAREYLHYFFDARYKMDWDSTLDDVKLIEKISEDTMVLHQVHKRVWPAAQRESLFWSHMRRVDSHKDPDAIDAFLVCNHDTERPEVNLTNKACVRVGLTIAMICQTVIEKGSADPARSYTRDNISCRIIYVAQVNPGGWVPSSALRVVYKREYPRFLKRFTQGHRRMRFGGFGSPRGFRRSFLTLCLLLALICFEELNFSLLRTVYRNLYSDTVYRPIRSIRSDQNLSIAILTIVKDADVLDYSLALNSVKCYALHHGYRNLVIDVAADETLLGRCSHSDFMFQRHCVAARIGERHPELQWLLFIDADMGVVNPDHLLEEFLPESPTEIVFYERIFNHEIMAGSYLFRNSNYSQRFLDFWADYQFSLPSSFHGTDNGAIHNVFLERLRPDLDTRCCQRLWSASRDYEGLADYTVCTRWLMGQQADFDGGRVRLLRKEQREQRWSRDGWLTNSLWSGRDFVLHGWQLRKRDWTRFASWPSPFASSAFDEELCATPRAHLNWPYKDSFVRADAEIEMWLAETIAELRSDFLTRLRRVFHA</sequence>
<dbReference type="GO" id="GO:0005783">
    <property type="term" value="C:endoplasmic reticulum"/>
    <property type="evidence" value="ECO:0007669"/>
    <property type="project" value="UniProtKB-SubCell"/>
</dbReference>
<evidence type="ECO:0000256" key="2">
    <source>
        <dbReference type="ARBA" id="ARBA00022824"/>
    </source>
</evidence>
<dbReference type="InterPro" id="IPR004988">
    <property type="entry name" value="DUF273"/>
</dbReference>
<dbReference type="SUPFAM" id="SSF50729">
    <property type="entry name" value="PH domain-like"/>
    <property type="match status" value="1"/>
</dbReference>
<dbReference type="InterPro" id="IPR011993">
    <property type="entry name" value="PH-like_dom_sf"/>
</dbReference>
<dbReference type="InterPro" id="IPR023393">
    <property type="entry name" value="START-like_dom_sf"/>
</dbReference>
<protein>
    <recommendedName>
        <fullName evidence="8">Ceramide transfer protein</fullName>
    </recommendedName>
</protein>
<feature type="region of interest" description="Disordered" evidence="3">
    <location>
        <begin position="1"/>
        <end position="24"/>
    </location>
</feature>
<keyword evidence="7" id="KW-1185">Reference proteome</keyword>
<dbReference type="SMART" id="SM00234">
    <property type="entry name" value="START"/>
    <property type="match status" value="1"/>
</dbReference>
<dbReference type="GO" id="GO:0008289">
    <property type="term" value="F:lipid binding"/>
    <property type="evidence" value="ECO:0007669"/>
    <property type="project" value="InterPro"/>
</dbReference>